<feature type="transmembrane region" description="Helical" evidence="1">
    <location>
        <begin position="48"/>
        <end position="70"/>
    </location>
</feature>
<protein>
    <recommendedName>
        <fullName evidence="2">DUF4179 domain-containing protein</fullName>
    </recommendedName>
</protein>
<evidence type="ECO:0000313" key="4">
    <source>
        <dbReference type="Proteomes" id="UP000003340"/>
    </source>
</evidence>
<dbReference type="InterPro" id="IPR025436">
    <property type="entry name" value="DUF4179"/>
</dbReference>
<evidence type="ECO:0000313" key="3">
    <source>
        <dbReference type="EMBL" id="EEG31876.1"/>
    </source>
</evidence>
<keyword evidence="1" id="KW-1133">Transmembrane helix</keyword>
<accession>C0E9G6</accession>
<reference evidence="3 4" key="2">
    <citation type="submission" date="2009-02" db="EMBL/GenBank/DDBJ databases">
        <title>Draft genome sequence of Clostridium methylpentosum (DSM 5476).</title>
        <authorList>
            <person name="Sudarsanam P."/>
            <person name="Ley R."/>
            <person name="Guruge J."/>
            <person name="Turnbaugh P.J."/>
            <person name="Mahowald M."/>
            <person name="Liep D."/>
            <person name="Gordon J."/>
        </authorList>
    </citation>
    <scope>NUCLEOTIDE SEQUENCE [LARGE SCALE GENOMIC DNA]</scope>
    <source>
        <strain evidence="3 4">DSM 5476</strain>
    </source>
</reference>
<dbReference type="AlphaFoldDB" id="C0E9G6"/>
<proteinExistence type="predicted"/>
<keyword evidence="4" id="KW-1185">Reference proteome</keyword>
<sequence>MVDDRDFEELLCQDTPIPWEVEQKTQQAYAMIRAGKCKMKRQRKKHQIKWKTVCALASAACLLLVTGLWAGTALSQNSDLLNDFTTLFRNQVRVSANSKDPNNYDINNTPPDQISFGQTYTDDNVEVTVEDISSDGMKLLITTTLRVKNQAKKEDGYESFTRTTTPNGPVTILSEYVKINGTKIGAHSNSVYTLSGENTYTCTAEYSLARYRFTSEQQESEQIVLIPDNKPMPEKLEISICYPGFTPVNSAKNMNGQSDTFVTNCVFQAELINLQEKTITYAYGDAEGYYIDSHDFDDTRLITTPDGTWLGYHIPVDYPEVEVVFTSIDGQQIPLYEKDIVYQYEYQGKNYIMIEYQRIPQEYDSKEIMVNFLDSNRNNIGGFRAIPLTQQPVESEQSG</sequence>
<keyword evidence="1" id="KW-0472">Membrane</keyword>
<keyword evidence="1" id="KW-0812">Transmembrane</keyword>
<name>C0E9G6_9FIRM</name>
<reference evidence="3 4" key="1">
    <citation type="submission" date="2009-01" db="EMBL/GenBank/DDBJ databases">
        <authorList>
            <person name="Fulton L."/>
            <person name="Clifton S."/>
            <person name="Fulton B."/>
            <person name="Xu J."/>
            <person name="Minx P."/>
            <person name="Pepin K.H."/>
            <person name="Johnson M."/>
            <person name="Bhonagiri V."/>
            <person name="Nash W.E."/>
            <person name="Mardis E.R."/>
            <person name="Wilson R.K."/>
        </authorList>
    </citation>
    <scope>NUCLEOTIDE SEQUENCE [LARGE SCALE GENOMIC DNA]</scope>
    <source>
        <strain evidence="3 4">DSM 5476</strain>
    </source>
</reference>
<evidence type="ECO:0000259" key="2">
    <source>
        <dbReference type="Pfam" id="PF13786"/>
    </source>
</evidence>
<evidence type="ECO:0000256" key="1">
    <source>
        <dbReference type="SAM" id="Phobius"/>
    </source>
</evidence>
<comment type="caution">
    <text evidence="3">The sequence shown here is derived from an EMBL/GenBank/DDBJ whole genome shotgun (WGS) entry which is preliminary data.</text>
</comment>
<feature type="domain" description="DUF4179" evidence="2">
    <location>
        <begin position="45"/>
        <end position="145"/>
    </location>
</feature>
<dbReference type="Gene3D" id="2.60.40.1630">
    <property type="entry name" value="bacillus anthracis domain"/>
    <property type="match status" value="1"/>
</dbReference>
<dbReference type="Pfam" id="PF13786">
    <property type="entry name" value="DUF4179"/>
    <property type="match status" value="1"/>
</dbReference>
<organism evidence="3 4">
    <name type="scientific">[Clostridium] methylpentosum DSM 5476</name>
    <dbReference type="NCBI Taxonomy" id="537013"/>
    <lineage>
        <taxon>Bacteria</taxon>
        <taxon>Bacillati</taxon>
        <taxon>Bacillota</taxon>
        <taxon>Clostridia</taxon>
        <taxon>Eubacteriales</taxon>
        <taxon>Oscillospiraceae</taxon>
        <taxon>Oscillospiraceae incertae sedis</taxon>
    </lineage>
</organism>
<gene>
    <name evidence="3" type="ORF">CLOSTMETH_00465</name>
</gene>
<dbReference type="STRING" id="537013.CLOSTMETH_00465"/>
<dbReference type="Proteomes" id="UP000003340">
    <property type="component" value="Unassembled WGS sequence"/>
</dbReference>
<dbReference type="EMBL" id="ACEC01000020">
    <property type="protein sequence ID" value="EEG31876.1"/>
    <property type="molecule type" value="Genomic_DNA"/>
</dbReference>
<dbReference type="HOGENOM" id="CLU_690206_0_0_9"/>